<dbReference type="GO" id="GO:0005634">
    <property type="term" value="C:nucleus"/>
    <property type="evidence" value="ECO:0007669"/>
    <property type="project" value="UniProtKB-SubCell"/>
</dbReference>
<protein>
    <recommendedName>
        <fullName evidence="14">Neuronal PAS domain protein 4</fullName>
    </recommendedName>
</protein>
<organism evidence="12 13">
    <name type="scientific">Phasianus colchicus</name>
    <name type="common">Common pheasant</name>
    <dbReference type="NCBI Taxonomy" id="9054"/>
    <lineage>
        <taxon>Eukaryota</taxon>
        <taxon>Metazoa</taxon>
        <taxon>Chordata</taxon>
        <taxon>Craniata</taxon>
        <taxon>Vertebrata</taxon>
        <taxon>Euteleostomi</taxon>
        <taxon>Archelosauria</taxon>
        <taxon>Archosauria</taxon>
        <taxon>Dinosauria</taxon>
        <taxon>Saurischia</taxon>
        <taxon>Theropoda</taxon>
        <taxon>Coelurosauria</taxon>
        <taxon>Aves</taxon>
        <taxon>Neognathae</taxon>
        <taxon>Galloanserae</taxon>
        <taxon>Galliformes</taxon>
        <taxon>Phasianidae</taxon>
        <taxon>Phasianinae</taxon>
        <taxon>Phasianus</taxon>
    </lineage>
</organism>
<evidence type="ECO:0000259" key="11">
    <source>
        <dbReference type="PROSITE" id="PS50888"/>
    </source>
</evidence>
<dbReference type="InterPro" id="IPR011598">
    <property type="entry name" value="bHLH_dom"/>
</dbReference>
<name>A0A669QLH6_PHACC</name>
<accession>A0A669QLH6</accession>
<keyword evidence="2" id="KW-0677">Repeat</keyword>
<evidence type="ECO:0000256" key="3">
    <source>
        <dbReference type="ARBA" id="ARBA00022782"/>
    </source>
</evidence>
<dbReference type="AlphaFoldDB" id="A0A669QLH6"/>
<dbReference type="Pfam" id="PF23183">
    <property type="entry name" value="bHLH_NPAS4"/>
    <property type="match status" value="1"/>
</dbReference>
<evidence type="ECO:0000256" key="8">
    <source>
        <dbReference type="ARBA" id="ARBA00023163"/>
    </source>
</evidence>
<evidence type="ECO:0000256" key="5">
    <source>
        <dbReference type="ARBA" id="ARBA00023015"/>
    </source>
</evidence>
<reference evidence="12" key="2">
    <citation type="submission" date="2025-09" db="UniProtKB">
        <authorList>
            <consortium name="Ensembl"/>
        </authorList>
    </citation>
    <scope>IDENTIFICATION</scope>
</reference>
<keyword evidence="4" id="KW-0524">Neurogenesis</keyword>
<dbReference type="PROSITE" id="PS50888">
    <property type="entry name" value="BHLH"/>
    <property type="match status" value="1"/>
</dbReference>
<dbReference type="GO" id="GO:0046983">
    <property type="term" value="F:protein dimerization activity"/>
    <property type="evidence" value="ECO:0007669"/>
    <property type="project" value="InterPro"/>
</dbReference>
<evidence type="ECO:0000256" key="1">
    <source>
        <dbReference type="ARBA" id="ARBA00004123"/>
    </source>
</evidence>
<dbReference type="InterPro" id="IPR035965">
    <property type="entry name" value="PAS-like_dom_sf"/>
</dbReference>
<proteinExistence type="predicted"/>
<reference evidence="12" key="1">
    <citation type="submission" date="2025-08" db="UniProtKB">
        <authorList>
            <consortium name="Ensembl"/>
        </authorList>
    </citation>
    <scope>IDENTIFICATION</scope>
</reference>
<feature type="domain" description="BHLH" evidence="11">
    <location>
        <begin position="1"/>
        <end position="53"/>
    </location>
</feature>
<keyword evidence="5" id="KW-0805">Transcription regulation</keyword>
<evidence type="ECO:0000256" key="4">
    <source>
        <dbReference type="ARBA" id="ARBA00022902"/>
    </source>
</evidence>
<dbReference type="Pfam" id="PF08447">
    <property type="entry name" value="PAS_3"/>
    <property type="match status" value="1"/>
</dbReference>
<dbReference type="InterPro" id="IPR000014">
    <property type="entry name" value="PAS"/>
</dbReference>
<dbReference type="CDD" id="cd19697">
    <property type="entry name" value="bHLH-PAS_NPAS4_PASD10"/>
    <property type="match status" value="1"/>
</dbReference>
<dbReference type="PROSITE" id="PS50112">
    <property type="entry name" value="PAS"/>
    <property type="match status" value="2"/>
</dbReference>
<comment type="subcellular location">
    <subcellularLocation>
        <location evidence="1">Nucleus</location>
    </subcellularLocation>
</comment>
<dbReference type="Gene3D" id="3.30.450.20">
    <property type="entry name" value="PAS domain"/>
    <property type="match status" value="2"/>
</dbReference>
<keyword evidence="13" id="KW-1185">Reference proteome</keyword>
<keyword evidence="9" id="KW-0539">Nucleus</keyword>
<dbReference type="InterPro" id="IPR013655">
    <property type="entry name" value="PAS_fold_3"/>
</dbReference>
<keyword evidence="6" id="KW-0238">DNA-binding</keyword>
<dbReference type="GO" id="GO:0000981">
    <property type="term" value="F:DNA-binding transcription factor activity, RNA polymerase II-specific"/>
    <property type="evidence" value="ECO:0007669"/>
    <property type="project" value="TreeGrafter"/>
</dbReference>
<dbReference type="SUPFAM" id="SSF55785">
    <property type="entry name" value="PYP-like sensor domain (PAS domain)"/>
    <property type="match status" value="2"/>
</dbReference>
<dbReference type="InterPro" id="IPR056192">
    <property type="entry name" value="bHLH_NPAS4"/>
</dbReference>
<dbReference type="GO" id="GO:0030154">
    <property type="term" value="P:cell differentiation"/>
    <property type="evidence" value="ECO:0007669"/>
    <property type="project" value="UniProtKB-KW"/>
</dbReference>
<dbReference type="CDD" id="cd00130">
    <property type="entry name" value="PAS"/>
    <property type="match status" value="2"/>
</dbReference>
<evidence type="ECO:0000313" key="12">
    <source>
        <dbReference type="Ensembl" id="ENSPCLP00000019053.1"/>
    </source>
</evidence>
<evidence type="ECO:0000256" key="9">
    <source>
        <dbReference type="ARBA" id="ARBA00023242"/>
    </source>
</evidence>
<dbReference type="GO" id="GO:0007399">
    <property type="term" value="P:nervous system development"/>
    <property type="evidence" value="ECO:0007669"/>
    <property type="project" value="UniProtKB-KW"/>
</dbReference>
<evidence type="ECO:0000259" key="10">
    <source>
        <dbReference type="PROSITE" id="PS50112"/>
    </source>
</evidence>
<evidence type="ECO:0000256" key="2">
    <source>
        <dbReference type="ARBA" id="ARBA00022737"/>
    </source>
</evidence>
<evidence type="ECO:0000256" key="6">
    <source>
        <dbReference type="ARBA" id="ARBA00023125"/>
    </source>
</evidence>
<evidence type="ECO:0000313" key="13">
    <source>
        <dbReference type="Proteomes" id="UP000472261"/>
    </source>
</evidence>
<feature type="domain" description="PAS" evidence="10">
    <location>
        <begin position="217"/>
        <end position="264"/>
    </location>
</feature>
<keyword evidence="7" id="KW-0010">Activator</keyword>
<dbReference type="PANTHER" id="PTHR23043:SF24">
    <property type="entry name" value="NEURONAL PAS DOMAIN-CONTAINING PROTEIN 4"/>
    <property type="match status" value="1"/>
</dbReference>
<dbReference type="PANTHER" id="PTHR23043">
    <property type="entry name" value="HYPOXIA-INDUCIBLE FACTOR 1 ALPHA"/>
    <property type="match status" value="1"/>
</dbReference>
<keyword evidence="8" id="KW-0804">Transcription</keyword>
<dbReference type="OMA" id="EAEAWCL"/>
<dbReference type="SMART" id="SM00091">
    <property type="entry name" value="PAS"/>
    <property type="match status" value="2"/>
</dbReference>
<dbReference type="Proteomes" id="UP000472261">
    <property type="component" value="Unplaced"/>
</dbReference>
<feature type="domain" description="PAS" evidence="10">
    <location>
        <begin position="67"/>
        <end position="132"/>
    </location>
</feature>
<sequence>MLRSTKGASKARRDQINAEIRALRDLLPLPDGDRPRLSYLHVMALACIYTRKGACLRPANGIGGLLGGPELADLVASLPGFLLAVTHEGKLVGVTDNVAQHLGHSMVDLVAQGDSIYDLLDPADHPLVRHQLALPGAPQPERLFRCRFTTSRASRRPSAGRKLVLLRGRFQAPPGPPGALPGLFVAFCAPLDPPPWPCADSLLLPAFESRHARDLALLDISDSVQIHLGYARAELLGRSWYRLLHPEDLGHVARQHLRLEARGELVTRLQRKDGLGWTWVYTRLRPEGPALLAHNFIISEAEAWCLRQQLLTSDTEPTPQPTLDPALEPVLDMDSEQTWDLGSEPPWNTAPRPTLTLLLDPAWDTALGSALGPMLSPALGWTLAVVLKTVSDTALVLTSAPASESTSALAWRQAAAPALAPLLGLTLQQPSGPVLRMAWQLASKPTPEQTLPTGLEPAWLSTSVPTSDLGSAVASEPVLGSALGPLVLLFQPTSAPALDSLWVPALEPASDSALEPTSEPMPPLLLDLRLDLALELLSEPMSALLSDLVSDLASALPLEPASVPALALLLDPALALLLEPASVPALSLHMDLDLASEPVSVPMLALLLDLDLLLELALVPMLALLLDLDLPWDPVLVPVLVLLLDPVLDLPWDPALVPMLALLLDLDLLLELVLVPTLVLLLDPVLDLPWEPASVPMLALLLDLVLDSLLEPALVPTLILLLDLVLDLPWEPALQPT</sequence>
<dbReference type="GO" id="GO:0000977">
    <property type="term" value="F:RNA polymerase II transcription regulatory region sequence-specific DNA binding"/>
    <property type="evidence" value="ECO:0007669"/>
    <property type="project" value="TreeGrafter"/>
</dbReference>
<dbReference type="Ensembl" id="ENSPCLT00000025403.1">
    <property type="protein sequence ID" value="ENSPCLP00000019053.1"/>
    <property type="gene ID" value="ENSPCLG00000015973.1"/>
</dbReference>
<evidence type="ECO:0000256" key="7">
    <source>
        <dbReference type="ARBA" id="ARBA00023159"/>
    </source>
</evidence>
<evidence type="ECO:0008006" key="14">
    <source>
        <dbReference type="Google" id="ProtNLM"/>
    </source>
</evidence>
<keyword evidence="3" id="KW-0221">Differentiation</keyword>